<gene>
    <name evidence="1" type="ORF">MM415A01437_0008</name>
</gene>
<protein>
    <submittedName>
        <fullName evidence="1">Uncharacterized protein</fullName>
    </submittedName>
</protein>
<evidence type="ECO:0000313" key="1">
    <source>
        <dbReference type="EMBL" id="QJA76818.1"/>
    </source>
</evidence>
<organism evidence="1">
    <name type="scientific">viral metagenome</name>
    <dbReference type="NCBI Taxonomy" id="1070528"/>
    <lineage>
        <taxon>unclassified sequences</taxon>
        <taxon>metagenomes</taxon>
        <taxon>organismal metagenomes</taxon>
    </lineage>
</organism>
<name>A0A6M3K531_9ZZZZ</name>
<dbReference type="EMBL" id="MT142245">
    <property type="protein sequence ID" value="QJA76818.1"/>
    <property type="molecule type" value="Genomic_DNA"/>
</dbReference>
<sequence length="57" mass="6955">MNPFEEAYDLTEEELTILAFSIFAAHPMLFWEDNMIWNSMWCECQKVLIECKLEYMR</sequence>
<proteinExistence type="predicted"/>
<reference evidence="1" key="1">
    <citation type="submission" date="2020-03" db="EMBL/GenBank/DDBJ databases">
        <title>The deep terrestrial virosphere.</title>
        <authorList>
            <person name="Holmfeldt K."/>
            <person name="Nilsson E."/>
            <person name="Simone D."/>
            <person name="Lopez-Fernandez M."/>
            <person name="Wu X."/>
            <person name="de Brujin I."/>
            <person name="Lundin D."/>
            <person name="Andersson A."/>
            <person name="Bertilsson S."/>
            <person name="Dopson M."/>
        </authorList>
    </citation>
    <scope>NUCLEOTIDE SEQUENCE</scope>
    <source>
        <strain evidence="1">MM415A01437</strain>
    </source>
</reference>
<dbReference type="AlphaFoldDB" id="A0A6M3K531"/>
<accession>A0A6M3K531</accession>